<name>A0ACD5A6R6_9ACTN</name>
<accession>A0ACD5A6R6</accession>
<dbReference type="EC" id="2.1.-.-" evidence="1"/>
<organism evidence="1 2">
    <name type="scientific">Streptomyces citrinus</name>
    <dbReference type="NCBI Taxonomy" id="3118173"/>
    <lineage>
        <taxon>Bacteria</taxon>
        <taxon>Bacillati</taxon>
        <taxon>Actinomycetota</taxon>
        <taxon>Actinomycetes</taxon>
        <taxon>Kitasatosporales</taxon>
        <taxon>Streptomycetaceae</taxon>
        <taxon>Streptomyces</taxon>
    </lineage>
</organism>
<proteinExistence type="predicted"/>
<protein>
    <submittedName>
        <fullName evidence="1">Class I SAM-dependent methyltransferase</fullName>
        <ecNumber evidence="1">2.1.-.-</ecNumber>
    </submittedName>
</protein>
<gene>
    <name evidence="1" type="ORF">V2W30_05605</name>
</gene>
<keyword evidence="2" id="KW-1185">Reference proteome</keyword>
<reference evidence="1" key="1">
    <citation type="journal article" date="2025" name="Int. J. Syst. Evol. Microbiol.">
        <title>Streptomyces citrinus sp. nov., with yellow diffusible pigment.</title>
        <authorList>
            <person name="He Y."/>
            <person name="Yang E."/>
            <person name="Xu J."/>
            <person name="Sun Y."/>
            <person name="Sun L."/>
        </authorList>
    </citation>
    <scope>NUCLEOTIDE SEQUENCE</scope>
    <source>
        <strain evidence="1">Q6</strain>
    </source>
</reference>
<dbReference type="EMBL" id="CP146022">
    <property type="protein sequence ID" value="WWQ62888.1"/>
    <property type="molecule type" value="Genomic_DNA"/>
</dbReference>
<keyword evidence="1" id="KW-0489">Methyltransferase</keyword>
<keyword evidence="1" id="KW-0808">Transferase</keyword>
<evidence type="ECO:0000313" key="2">
    <source>
        <dbReference type="Proteomes" id="UP001432251"/>
    </source>
</evidence>
<evidence type="ECO:0000313" key="1">
    <source>
        <dbReference type="EMBL" id="WWQ62888.1"/>
    </source>
</evidence>
<dbReference type="Proteomes" id="UP001432251">
    <property type="component" value="Chromosome"/>
</dbReference>
<sequence length="281" mass="30591">MTSETSATDRERLRRTFTEDAELYDRMRPGYPPRVYDDLADIAGVGPGCRVLEIGPGTGQATVPLAERGCRVVGVELGAQMAAVARRRLAGHGDTEIHVAAFEEWPLPPEPFDVVLAATAFTWIDPRVRVARAAAALRPGGVLATIATHHIKGGTEDFFAAAQEPYERFDPSTPPGLRLRPAADIPYDSAESGGVRTDLNSAAAPGSDRFEPPVFHRYEWDATYTTDQYLALLCTYSGHRDLAPGPRAGLLAALGRLIDRDHGGTITKRYLTELRTARRRG</sequence>